<keyword evidence="5" id="KW-0804">Transcription</keyword>
<accession>B9TAE4</accession>
<name>B9TAE4_RICCO</name>
<dbReference type="GO" id="GO:0030170">
    <property type="term" value="F:pyridoxal phosphate binding"/>
    <property type="evidence" value="ECO:0007669"/>
    <property type="project" value="InterPro"/>
</dbReference>
<dbReference type="EMBL" id="EQ975728">
    <property type="protein sequence ID" value="EEF27167.1"/>
    <property type="molecule type" value="Genomic_DNA"/>
</dbReference>
<dbReference type="Proteomes" id="UP000008311">
    <property type="component" value="Unassembled WGS sequence"/>
</dbReference>
<proteinExistence type="inferred from homology"/>
<evidence type="ECO:0000256" key="2">
    <source>
        <dbReference type="ARBA" id="ARBA00022898"/>
    </source>
</evidence>
<dbReference type="GO" id="GO:0003700">
    <property type="term" value="F:DNA-binding transcription factor activity"/>
    <property type="evidence" value="ECO:0007669"/>
    <property type="project" value="InterPro"/>
</dbReference>
<dbReference type="InterPro" id="IPR036390">
    <property type="entry name" value="WH_DNA-bd_sf"/>
</dbReference>
<keyword evidence="2" id="KW-0663">Pyridoxal phosphate</keyword>
<dbReference type="CDD" id="cd07377">
    <property type="entry name" value="WHTH_GntR"/>
    <property type="match status" value="1"/>
</dbReference>
<evidence type="ECO:0000256" key="5">
    <source>
        <dbReference type="ARBA" id="ARBA00023163"/>
    </source>
</evidence>
<feature type="non-terminal residue" evidence="7">
    <location>
        <position position="589"/>
    </location>
</feature>
<dbReference type="Pfam" id="PF00155">
    <property type="entry name" value="Aminotran_1_2"/>
    <property type="match status" value="1"/>
</dbReference>
<dbReference type="CDD" id="cd00609">
    <property type="entry name" value="AAT_like"/>
    <property type="match status" value="1"/>
</dbReference>
<dbReference type="InterPro" id="IPR051446">
    <property type="entry name" value="HTH_trans_reg/aminotransferase"/>
</dbReference>
<dbReference type="InterPro" id="IPR000524">
    <property type="entry name" value="Tscrpt_reg_HTH_GntR"/>
</dbReference>
<dbReference type="InterPro" id="IPR015424">
    <property type="entry name" value="PyrdxlP-dep_Trfase"/>
</dbReference>
<dbReference type="Gene3D" id="1.10.10.10">
    <property type="entry name" value="Winged helix-like DNA-binding domain superfamily/Winged helix DNA-binding domain"/>
    <property type="match status" value="1"/>
</dbReference>
<dbReference type="SUPFAM" id="SSF46785">
    <property type="entry name" value="Winged helix' DNA-binding domain"/>
    <property type="match status" value="1"/>
</dbReference>
<dbReference type="InterPro" id="IPR036388">
    <property type="entry name" value="WH-like_DNA-bd_sf"/>
</dbReference>
<dbReference type="PANTHER" id="PTHR46577">
    <property type="entry name" value="HTH-TYPE TRANSCRIPTIONAL REGULATORY PROTEIN GABR"/>
    <property type="match status" value="1"/>
</dbReference>
<dbReference type="AlphaFoldDB" id="B9TAE4"/>
<keyword evidence="3" id="KW-0805">Transcription regulation</keyword>
<protein>
    <recommendedName>
        <fullName evidence="6">HTH gntR-type domain-containing protein</fullName>
    </recommendedName>
</protein>
<reference evidence="8" key="1">
    <citation type="journal article" date="2010" name="Nat. Biotechnol.">
        <title>Draft genome sequence of the oilseed species Ricinus communis.</title>
        <authorList>
            <person name="Chan A.P."/>
            <person name="Crabtree J."/>
            <person name="Zhao Q."/>
            <person name="Lorenzi H."/>
            <person name="Orvis J."/>
            <person name="Puiu D."/>
            <person name="Melake-Berhan A."/>
            <person name="Jones K.M."/>
            <person name="Redman J."/>
            <person name="Chen G."/>
            <person name="Cahoon E.B."/>
            <person name="Gedil M."/>
            <person name="Stanke M."/>
            <person name="Haas B.J."/>
            <person name="Wortman J.R."/>
            <person name="Fraser-Liggett C.M."/>
            <person name="Ravel J."/>
            <person name="Rabinowicz P.D."/>
        </authorList>
    </citation>
    <scope>NUCLEOTIDE SEQUENCE [LARGE SCALE GENOMIC DNA]</scope>
    <source>
        <strain evidence="8">cv. Hale</strain>
    </source>
</reference>
<evidence type="ECO:0000256" key="4">
    <source>
        <dbReference type="ARBA" id="ARBA00023125"/>
    </source>
</evidence>
<dbReference type="Gene3D" id="3.40.640.10">
    <property type="entry name" value="Type I PLP-dependent aspartate aminotransferase-like (Major domain)"/>
    <property type="match status" value="1"/>
</dbReference>
<sequence length="589" mass="62678">MQRHARHLVGAAMHAARRVRANPVAASARHPPARLPANFSGEVPQRDIERPRTAGVKADVVEHGAVAREVERIGADEQMLVVGEAVHRVAGADADPAGVVVHAHDRGGKFAARLAIPRGGKGRIEHQLMLRYVDAGDAGRLREAVHGLACFTIHQASPPELTQCGIQCAAQCVSNGIRMTPCYECGAGNSIASIKVNDCIQFRDMRCVSSSDTTQRTSGDRRNMAMNAWLPRIEAGSEPKYQVIARAFAQAILNGQLPAGEKLPPHRSLAGELKVTTGTISRAYAELERQGLANARVGDGTYVAQARSRELPPAASGYGTLRTGVASAPPLIDLGQNVPQSTEEAAALCTTLAGIATDQRLAAELLQYAPEAGSMRHRLAGAAWLGRAGSPASAARVLVTQGAQHALASVLRAVTRPGDTVLAEVVSYPGIIALARQLRLHLVGVEIDQEGLVPGALELACKSLHPRAIFCVPTIHNPTTATMSEQRRDAVAEILQRHSVLLIEDIVPAMLMEAPPEPLAVRMPEQAFLIAGLSKSVAPGLRVGYLQAPSAWCSKVAAVIRSDCWMTAPLMAEIVSRWIESGEMDRLNA</sequence>
<dbReference type="STRING" id="3988.B9TAE4"/>
<comment type="similarity">
    <text evidence="1">In the C-terminal section; belongs to the class-I pyridoxal-phosphate-dependent aminotransferase family.</text>
</comment>
<dbReference type="InterPro" id="IPR015421">
    <property type="entry name" value="PyrdxlP-dep_Trfase_major"/>
</dbReference>
<evidence type="ECO:0000256" key="1">
    <source>
        <dbReference type="ARBA" id="ARBA00005384"/>
    </source>
</evidence>
<dbReference type="InParanoid" id="B9TAE4"/>
<dbReference type="Pfam" id="PF00392">
    <property type="entry name" value="GntR"/>
    <property type="match status" value="1"/>
</dbReference>
<dbReference type="GO" id="GO:0003677">
    <property type="term" value="F:DNA binding"/>
    <property type="evidence" value="ECO:0007669"/>
    <property type="project" value="UniProtKB-KW"/>
</dbReference>
<feature type="domain" description="HTH gntR-type" evidence="6">
    <location>
        <begin position="238"/>
        <end position="306"/>
    </location>
</feature>
<gene>
    <name evidence="7" type="ORF">RCOM_0056060</name>
</gene>
<dbReference type="InterPro" id="IPR004839">
    <property type="entry name" value="Aminotransferase_I/II_large"/>
</dbReference>
<dbReference type="PROSITE" id="PS50949">
    <property type="entry name" value="HTH_GNTR"/>
    <property type="match status" value="1"/>
</dbReference>
<evidence type="ECO:0000313" key="7">
    <source>
        <dbReference type="EMBL" id="EEF27167.1"/>
    </source>
</evidence>
<dbReference type="SMART" id="SM00345">
    <property type="entry name" value="HTH_GNTR"/>
    <property type="match status" value="1"/>
</dbReference>
<keyword evidence="8" id="KW-1185">Reference proteome</keyword>
<dbReference type="eggNOG" id="KOG0634">
    <property type="taxonomic scope" value="Eukaryota"/>
</dbReference>
<evidence type="ECO:0000313" key="8">
    <source>
        <dbReference type="Proteomes" id="UP000008311"/>
    </source>
</evidence>
<evidence type="ECO:0000256" key="3">
    <source>
        <dbReference type="ARBA" id="ARBA00023015"/>
    </source>
</evidence>
<dbReference type="PANTHER" id="PTHR46577:SF1">
    <property type="entry name" value="HTH-TYPE TRANSCRIPTIONAL REGULATORY PROTEIN GABR"/>
    <property type="match status" value="1"/>
</dbReference>
<evidence type="ECO:0000259" key="6">
    <source>
        <dbReference type="PROSITE" id="PS50949"/>
    </source>
</evidence>
<dbReference type="SUPFAM" id="SSF53383">
    <property type="entry name" value="PLP-dependent transferases"/>
    <property type="match status" value="1"/>
</dbReference>
<organism evidence="7 8">
    <name type="scientific">Ricinus communis</name>
    <name type="common">Castor bean</name>
    <dbReference type="NCBI Taxonomy" id="3988"/>
    <lineage>
        <taxon>Eukaryota</taxon>
        <taxon>Viridiplantae</taxon>
        <taxon>Streptophyta</taxon>
        <taxon>Embryophyta</taxon>
        <taxon>Tracheophyta</taxon>
        <taxon>Spermatophyta</taxon>
        <taxon>Magnoliopsida</taxon>
        <taxon>eudicotyledons</taxon>
        <taxon>Gunneridae</taxon>
        <taxon>Pentapetalae</taxon>
        <taxon>rosids</taxon>
        <taxon>fabids</taxon>
        <taxon>Malpighiales</taxon>
        <taxon>Euphorbiaceae</taxon>
        <taxon>Acalyphoideae</taxon>
        <taxon>Acalypheae</taxon>
        <taxon>Ricinus</taxon>
    </lineage>
</organism>
<keyword evidence="4" id="KW-0238">DNA-binding</keyword>